<proteinExistence type="predicted"/>
<feature type="coiled-coil region" evidence="1">
    <location>
        <begin position="70"/>
        <end position="102"/>
    </location>
</feature>
<organism evidence="4 5">
    <name type="scientific">Dermatophilus congolensis</name>
    <dbReference type="NCBI Taxonomy" id="1863"/>
    <lineage>
        <taxon>Bacteria</taxon>
        <taxon>Bacillati</taxon>
        <taxon>Actinomycetota</taxon>
        <taxon>Actinomycetes</taxon>
        <taxon>Micrococcales</taxon>
        <taxon>Dermatophilaceae</taxon>
        <taxon>Dermatophilus</taxon>
    </lineage>
</organism>
<dbReference type="RefSeq" id="WP_115031533.1">
    <property type="nucleotide sequence ID" value="NZ_UFYA01000001.1"/>
</dbReference>
<feature type="compositionally biased region" description="Low complexity" evidence="2">
    <location>
        <begin position="20"/>
        <end position="41"/>
    </location>
</feature>
<evidence type="ECO:0000256" key="3">
    <source>
        <dbReference type="SAM" id="SignalP"/>
    </source>
</evidence>
<evidence type="ECO:0000256" key="2">
    <source>
        <dbReference type="SAM" id="MobiDB-lite"/>
    </source>
</evidence>
<dbReference type="AlphaFoldDB" id="A0AA46BPJ9"/>
<gene>
    <name evidence="4" type="ORF">NCTC7915_01904</name>
</gene>
<keyword evidence="1" id="KW-0175">Coiled coil</keyword>
<accession>A0AA46BPJ9</accession>
<sequence>MKVLPIVAGCLTAAALATTITMTAPTPHTPAETPTTTTENTPPHPNEKTPLPQKPAFTSAPSLGTVEEYLSRSVEENAQLISQLSKEQREALNKEIDQQNAKNAK</sequence>
<feature type="region of interest" description="Disordered" evidence="2">
    <location>
        <begin position="20"/>
        <end position="62"/>
    </location>
</feature>
<reference evidence="4 5" key="1">
    <citation type="submission" date="2018-06" db="EMBL/GenBank/DDBJ databases">
        <authorList>
            <consortium name="Pathogen Informatics"/>
            <person name="Doyle S."/>
        </authorList>
    </citation>
    <scope>NUCLEOTIDE SEQUENCE [LARGE SCALE GENOMIC DNA]</scope>
    <source>
        <strain evidence="4 5">NCTC7915</strain>
    </source>
</reference>
<feature type="chain" id="PRO_5041467422" evidence="3">
    <location>
        <begin position="18"/>
        <end position="105"/>
    </location>
</feature>
<feature type="signal peptide" evidence="3">
    <location>
        <begin position="1"/>
        <end position="17"/>
    </location>
</feature>
<evidence type="ECO:0000313" key="4">
    <source>
        <dbReference type="EMBL" id="STD13385.1"/>
    </source>
</evidence>
<name>A0AA46BPJ9_9MICO</name>
<dbReference type="EMBL" id="UFYA01000001">
    <property type="protein sequence ID" value="STD13385.1"/>
    <property type="molecule type" value="Genomic_DNA"/>
</dbReference>
<keyword evidence="3" id="KW-0732">Signal</keyword>
<comment type="caution">
    <text evidence="4">The sequence shown here is derived from an EMBL/GenBank/DDBJ whole genome shotgun (WGS) entry which is preliminary data.</text>
</comment>
<protein>
    <submittedName>
        <fullName evidence="4">Uncharacterized protein</fullName>
    </submittedName>
</protein>
<evidence type="ECO:0000313" key="5">
    <source>
        <dbReference type="Proteomes" id="UP000254118"/>
    </source>
</evidence>
<evidence type="ECO:0000256" key="1">
    <source>
        <dbReference type="SAM" id="Coils"/>
    </source>
</evidence>
<dbReference type="Proteomes" id="UP000254118">
    <property type="component" value="Unassembled WGS sequence"/>
</dbReference>